<dbReference type="NCBIfam" id="NF002232">
    <property type="entry name" value="PRK01143.1"/>
    <property type="match status" value="1"/>
</dbReference>
<dbReference type="InterPro" id="IPR020785">
    <property type="entry name" value="Ribosomal_uL11_CS"/>
</dbReference>
<organism evidence="11 12">
    <name type="scientific">candidate division MSBL1 archaeon SCGC-AAA261D19</name>
    <dbReference type="NCBI Taxonomy" id="1698273"/>
    <lineage>
        <taxon>Archaea</taxon>
        <taxon>Methanobacteriati</taxon>
        <taxon>Methanobacteriota</taxon>
        <taxon>candidate division MSBL1</taxon>
    </lineage>
</organism>
<dbReference type="GO" id="GO:0006412">
    <property type="term" value="P:translation"/>
    <property type="evidence" value="ECO:0007669"/>
    <property type="project" value="UniProtKB-UniRule"/>
</dbReference>
<evidence type="ECO:0000256" key="8">
    <source>
        <dbReference type="SAM" id="MobiDB-lite"/>
    </source>
</evidence>
<dbReference type="PROSITE" id="PS00359">
    <property type="entry name" value="RIBOSOMAL_L11"/>
    <property type="match status" value="1"/>
</dbReference>
<evidence type="ECO:0000313" key="12">
    <source>
        <dbReference type="Proteomes" id="UP000070400"/>
    </source>
</evidence>
<dbReference type="EMBL" id="LHXX01000020">
    <property type="protein sequence ID" value="KXB02248.1"/>
    <property type="molecule type" value="Genomic_DNA"/>
</dbReference>
<dbReference type="PANTHER" id="PTHR11661">
    <property type="entry name" value="60S RIBOSOMAL PROTEIN L12"/>
    <property type="match status" value="1"/>
</dbReference>
<dbReference type="InterPro" id="IPR036769">
    <property type="entry name" value="Ribosomal_uL11_C_sf"/>
</dbReference>
<keyword evidence="2 6" id="KW-0699">rRNA-binding</keyword>
<dbReference type="Pfam" id="PF00298">
    <property type="entry name" value="Ribosomal_L11"/>
    <property type="match status" value="1"/>
</dbReference>
<evidence type="ECO:0000259" key="9">
    <source>
        <dbReference type="Pfam" id="PF00298"/>
    </source>
</evidence>
<dbReference type="GO" id="GO:0015934">
    <property type="term" value="C:large ribosomal subunit"/>
    <property type="evidence" value="ECO:0007669"/>
    <property type="project" value="TreeGrafter"/>
</dbReference>
<dbReference type="InterPro" id="IPR020783">
    <property type="entry name" value="Ribosomal_uL11_C"/>
</dbReference>
<feature type="domain" description="Large ribosomal subunit protein uL11 N-terminal" evidence="10">
    <location>
        <begin position="6"/>
        <end position="64"/>
    </location>
</feature>
<name>A0A133V739_9EURY</name>
<feature type="compositionally biased region" description="Basic and acidic residues" evidence="8">
    <location>
        <begin position="138"/>
        <end position="153"/>
    </location>
</feature>
<keyword evidence="3 6" id="KW-0694">RNA-binding</keyword>
<protein>
    <recommendedName>
        <fullName evidence="6">Large ribosomal subunit protein uL11</fullName>
    </recommendedName>
</protein>
<evidence type="ECO:0000256" key="7">
    <source>
        <dbReference type="RuleBase" id="RU003978"/>
    </source>
</evidence>
<dbReference type="CDD" id="cd00349">
    <property type="entry name" value="Ribosomal_L11"/>
    <property type="match status" value="1"/>
</dbReference>
<comment type="subunit">
    <text evidence="6">Part of the ribosomal stalk of the 50S ribosomal subunit. Interacts with L10 and the large rRNA to form the base of the stalk. L10 forms an elongated spine to which L12 dimers bind in a sequential fashion forming a multimeric L10(L12)X complex.</text>
</comment>
<dbReference type="Proteomes" id="UP000070400">
    <property type="component" value="Unassembled WGS sequence"/>
</dbReference>
<dbReference type="AlphaFoldDB" id="A0A133V739"/>
<dbReference type="HAMAP" id="MF_00736">
    <property type="entry name" value="Ribosomal_uL11"/>
    <property type="match status" value="1"/>
</dbReference>
<reference evidence="11 12" key="1">
    <citation type="journal article" date="2016" name="Sci. Rep.">
        <title>Metabolic traits of an uncultured archaeal lineage -MSBL1- from brine pools of the Red Sea.</title>
        <authorList>
            <person name="Mwirichia R."/>
            <person name="Alam I."/>
            <person name="Rashid M."/>
            <person name="Vinu M."/>
            <person name="Ba-Alawi W."/>
            <person name="Anthony Kamau A."/>
            <person name="Kamanda Ngugi D."/>
            <person name="Goker M."/>
            <person name="Klenk H.P."/>
            <person name="Bajic V."/>
            <person name="Stingl U."/>
        </authorList>
    </citation>
    <scope>NUCLEOTIDE SEQUENCE [LARGE SCALE GENOMIC DNA]</scope>
    <source>
        <strain evidence="11">SCGC-AAA261D19</strain>
    </source>
</reference>
<evidence type="ECO:0000256" key="4">
    <source>
        <dbReference type="ARBA" id="ARBA00022980"/>
    </source>
</evidence>
<dbReference type="GO" id="GO:0003735">
    <property type="term" value="F:structural constituent of ribosome"/>
    <property type="evidence" value="ECO:0007669"/>
    <property type="project" value="InterPro"/>
</dbReference>
<dbReference type="Gene3D" id="1.10.10.250">
    <property type="entry name" value="Ribosomal protein L11, C-terminal domain"/>
    <property type="match status" value="1"/>
</dbReference>
<dbReference type="SUPFAM" id="SSF54747">
    <property type="entry name" value="Ribosomal L11/L12e N-terminal domain"/>
    <property type="match status" value="1"/>
</dbReference>
<evidence type="ECO:0000256" key="3">
    <source>
        <dbReference type="ARBA" id="ARBA00022884"/>
    </source>
</evidence>
<sequence length="159" mass="16793">MGEETVKALVEGGKASAGPPIGPALGSLGVNVGRIVSEINELTADYEGMTIPVKIKVDKDTREFEIEVGSPPTSALIRKELGIKKGAGSLEEGAVGDLSMRQLMKLAKQKKGSTLAKGQKARAKEILGTCLSMGVTVDGKDPREVQSEIEKGLYENQLE</sequence>
<keyword evidence="5 6" id="KW-0687">Ribonucleoprotein</keyword>
<proteinExistence type="inferred from homology"/>
<dbReference type="GO" id="GO:0070180">
    <property type="term" value="F:large ribosomal subunit rRNA binding"/>
    <property type="evidence" value="ECO:0007669"/>
    <property type="project" value="UniProtKB-UniRule"/>
</dbReference>
<dbReference type="InterPro" id="IPR020784">
    <property type="entry name" value="Ribosomal_uL11_N"/>
</dbReference>
<feature type="domain" description="Large ribosomal subunit protein uL11 C-terminal" evidence="9">
    <location>
        <begin position="70"/>
        <end position="137"/>
    </location>
</feature>
<accession>A0A133V739</accession>
<evidence type="ECO:0000256" key="2">
    <source>
        <dbReference type="ARBA" id="ARBA00022730"/>
    </source>
</evidence>
<feature type="region of interest" description="Disordered" evidence="8">
    <location>
        <begin position="137"/>
        <end position="159"/>
    </location>
</feature>
<dbReference type="PANTHER" id="PTHR11661:SF1">
    <property type="entry name" value="LARGE RIBOSOMAL SUBUNIT PROTEIN UL11M"/>
    <property type="match status" value="1"/>
</dbReference>
<dbReference type="InterPro" id="IPR036796">
    <property type="entry name" value="Ribosomal_uL11_N_sf"/>
</dbReference>
<keyword evidence="4 6" id="KW-0689">Ribosomal protein</keyword>
<comment type="caution">
    <text evidence="11">The sequence shown here is derived from an EMBL/GenBank/DDBJ whole genome shotgun (WGS) entry which is preliminary data.</text>
</comment>
<gene>
    <name evidence="6" type="primary">rpl11</name>
    <name evidence="11" type="ORF">AKJ43_02135</name>
</gene>
<evidence type="ECO:0000256" key="1">
    <source>
        <dbReference type="ARBA" id="ARBA00010537"/>
    </source>
</evidence>
<dbReference type="Pfam" id="PF03946">
    <property type="entry name" value="Ribosomal_L11_N"/>
    <property type="match status" value="1"/>
</dbReference>
<keyword evidence="12" id="KW-1185">Reference proteome</keyword>
<evidence type="ECO:0000313" key="11">
    <source>
        <dbReference type="EMBL" id="KXB02248.1"/>
    </source>
</evidence>
<dbReference type="SMART" id="SM00649">
    <property type="entry name" value="RL11"/>
    <property type="match status" value="1"/>
</dbReference>
<dbReference type="InterPro" id="IPR000911">
    <property type="entry name" value="Ribosomal_uL11"/>
</dbReference>
<comment type="similarity">
    <text evidence="1 6 7">Belongs to the universal ribosomal protein uL11 family.</text>
</comment>
<dbReference type="Gene3D" id="3.30.1550.10">
    <property type="entry name" value="Ribosomal protein L11/L12, N-terminal domain"/>
    <property type="match status" value="1"/>
</dbReference>
<comment type="function">
    <text evidence="6">Forms part of the ribosomal stalk which helps the ribosome interact with GTP-bound translation factors.</text>
</comment>
<evidence type="ECO:0000259" key="10">
    <source>
        <dbReference type="Pfam" id="PF03946"/>
    </source>
</evidence>
<evidence type="ECO:0000256" key="6">
    <source>
        <dbReference type="HAMAP-Rule" id="MF_00736"/>
    </source>
</evidence>
<evidence type="ECO:0000256" key="5">
    <source>
        <dbReference type="ARBA" id="ARBA00023274"/>
    </source>
</evidence>
<dbReference type="SUPFAM" id="SSF46906">
    <property type="entry name" value="Ribosomal protein L11, C-terminal domain"/>
    <property type="match status" value="1"/>
</dbReference>